<evidence type="ECO:0000259" key="10">
    <source>
        <dbReference type="PROSITE" id="PS50157"/>
    </source>
</evidence>
<gene>
    <name evidence="12" type="primary">LOC103491197</name>
</gene>
<proteinExistence type="predicted"/>
<keyword evidence="6" id="KW-0238">DNA-binding</keyword>
<evidence type="ECO:0000256" key="2">
    <source>
        <dbReference type="ARBA" id="ARBA00022737"/>
    </source>
</evidence>
<dbReference type="GO" id="GO:0005634">
    <property type="term" value="C:nucleus"/>
    <property type="evidence" value="ECO:0007669"/>
    <property type="project" value="TreeGrafter"/>
</dbReference>
<keyword evidence="4" id="KW-0862">Zinc</keyword>
<keyword evidence="5" id="KW-0805">Transcription regulation</keyword>
<dbReference type="PROSITE" id="PS50157">
    <property type="entry name" value="ZINC_FINGER_C2H2_2"/>
    <property type="match status" value="1"/>
</dbReference>
<evidence type="ECO:0000256" key="4">
    <source>
        <dbReference type="ARBA" id="ARBA00022833"/>
    </source>
</evidence>
<keyword evidence="3 8" id="KW-0863">Zinc-finger</keyword>
<accession>A0A1S3BM97</accession>
<evidence type="ECO:0000256" key="9">
    <source>
        <dbReference type="SAM" id="MobiDB-lite"/>
    </source>
</evidence>
<name>A0A1S3BM97_CUCME</name>
<dbReference type="GO" id="GO:0008270">
    <property type="term" value="F:zinc ion binding"/>
    <property type="evidence" value="ECO:0007669"/>
    <property type="project" value="UniProtKB-KW"/>
</dbReference>
<evidence type="ECO:0000256" key="3">
    <source>
        <dbReference type="ARBA" id="ARBA00022771"/>
    </source>
</evidence>
<dbReference type="Gene3D" id="3.30.160.60">
    <property type="entry name" value="Classic Zinc Finger"/>
    <property type="match status" value="2"/>
</dbReference>
<keyword evidence="7" id="KW-0804">Transcription</keyword>
<dbReference type="FunFam" id="3.30.160.60:FF:000131">
    <property type="entry name" value="protein indeterminate-domain 5, chloroplastic-like"/>
    <property type="match status" value="1"/>
</dbReference>
<organism evidence="11 12">
    <name type="scientific">Cucumis melo</name>
    <name type="common">Muskmelon</name>
    <dbReference type="NCBI Taxonomy" id="3656"/>
    <lineage>
        <taxon>Eukaryota</taxon>
        <taxon>Viridiplantae</taxon>
        <taxon>Streptophyta</taxon>
        <taxon>Embryophyta</taxon>
        <taxon>Tracheophyta</taxon>
        <taxon>Spermatophyta</taxon>
        <taxon>Magnoliopsida</taxon>
        <taxon>eudicotyledons</taxon>
        <taxon>Gunneridae</taxon>
        <taxon>Pentapetalae</taxon>
        <taxon>rosids</taxon>
        <taxon>fabids</taxon>
        <taxon>Cucurbitales</taxon>
        <taxon>Cucurbitaceae</taxon>
        <taxon>Benincaseae</taxon>
        <taxon>Cucumis</taxon>
    </lineage>
</organism>
<evidence type="ECO:0000313" key="12">
    <source>
        <dbReference type="RefSeq" id="XP_008449264.1"/>
    </source>
</evidence>
<dbReference type="SUPFAM" id="SSF57667">
    <property type="entry name" value="beta-beta-alpha zinc fingers"/>
    <property type="match status" value="1"/>
</dbReference>
<keyword evidence="2" id="KW-0677">Repeat</keyword>
<keyword evidence="11" id="KW-1185">Reference proteome</keyword>
<dbReference type="RefSeq" id="XP_008449264.1">
    <property type="nucleotide sequence ID" value="XM_008451042.3"/>
</dbReference>
<dbReference type="FunFam" id="3.30.160.60:FF:000554">
    <property type="entry name" value="protein indeterminate-domain 12-like"/>
    <property type="match status" value="1"/>
</dbReference>
<evidence type="ECO:0000256" key="7">
    <source>
        <dbReference type="ARBA" id="ARBA00023163"/>
    </source>
</evidence>
<dbReference type="PANTHER" id="PTHR10593">
    <property type="entry name" value="SERINE/THREONINE-PROTEIN KINASE RIO"/>
    <property type="match status" value="1"/>
</dbReference>
<dbReference type="AlphaFoldDB" id="A0A1S3BM97"/>
<dbReference type="GeneID" id="103491197"/>
<dbReference type="PROSITE" id="PS00028">
    <property type="entry name" value="ZINC_FINGER_C2H2_1"/>
    <property type="match status" value="1"/>
</dbReference>
<dbReference type="InterPro" id="IPR013087">
    <property type="entry name" value="Znf_C2H2_type"/>
</dbReference>
<keyword evidence="1" id="KW-0479">Metal-binding</keyword>
<dbReference type="InterPro" id="IPR055187">
    <property type="entry name" value="C2CH-3rd_BIRD-IDD"/>
</dbReference>
<dbReference type="OrthoDB" id="6354171at2759"/>
<dbReference type="eggNOG" id="KOG1721">
    <property type="taxonomic scope" value="Eukaryota"/>
</dbReference>
<dbReference type="Pfam" id="PF22995">
    <property type="entry name" value="C2CH-3rd_BIRD-IDD"/>
    <property type="match status" value="1"/>
</dbReference>
<dbReference type="KEGG" id="cmo:103491197"/>
<dbReference type="Proteomes" id="UP001652600">
    <property type="component" value="Chromosome 8"/>
</dbReference>
<dbReference type="Pfam" id="PF22996">
    <property type="entry name" value="C2H2-2nd_BIRD-IDD"/>
    <property type="match status" value="1"/>
</dbReference>
<evidence type="ECO:0000313" key="11">
    <source>
        <dbReference type="Proteomes" id="UP001652600"/>
    </source>
</evidence>
<dbReference type="SMART" id="SM00355">
    <property type="entry name" value="ZnF_C2H2"/>
    <property type="match status" value="3"/>
</dbReference>
<dbReference type="PANTHER" id="PTHR10593:SF231">
    <property type="entry name" value="PROTEIN INDETERMINATE-DOMAIN 13-RELATED"/>
    <property type="match status" value="1"/>
</dbReference>
<evidence type="ECO:0000256" key="6">
    <source>
        <dbReference type="ARBA" id="ARBA00023125"/>
    </source>
</evidence>
<dbReference type="GO" id="GO:0003700">
    <property type="term" value="F:DNA-binding transcription factor activity"/>
    <property type="evidence" value="ECO:0007669"/>
    <property type="project" value="TreeGrafter"/>
</dbReference>
<sequence length="448" mass="49565">MMMSGIDFSVSSNCIGEFGDHHRHQQQTSQLYHNHHHLLLPLNPNPIPNPIIQNVDSSSSLPPSLPKKKRNLPGKPDPDAEVIALSPNTLMATNRFICEVCNKGFQRDQNLQLHRRGHNLPWKLRQRSSKEAVVVKKKVYICPEKGCVHHDPSRALGDLTGIKKHYSRKHGEKKWKCEKCCKKYAVQSDWKAHSKTCGTRDYKCDCGTLFSRKDSFITHRAFCDALAEESAKLISSVTSPNSRLHFIANNNNNSIIKSQFLDHNFESSPLFPQILSPTDNLFQNSNQILSLNNKNNNHNPSKTAIMNLTLSSFTHKQQQQQQNVAAYDNSPSFRSVTGGGGGMSATALLLKAAQLGSTKSDDNSFCSGSNSVGVVMSSSSSSKNISIETNGNYFGGKGNGLRDFFGRKELGEGNNDELIIPSMEMTKFANSMSSEMGFSQFIGNNSVG</sequence>
<feature type="region of interest" description="Disordered" evidence="9">
    <location>
        <begin position="49"/>
        <end position="79"/>
    </location>
</feature>
<reference evidence="12" key="1">
    <citation type="submission" date="2025-08" db="UniProtKB">
        <authorList>
            <consortium name="RefSeq"/>
        </authorList>
    </citation>
    <scope>IDENTIFICATION</scope>
    <source>
        <tissue evidence="12">Stem</tissue>
    </source>
</reference>
<dbReference type="InterPro" id="IPR055185">
    <property type="entry name" value="C2CH-4th_BIRD-IDD"/>
</dbReference>
<dbReference type="InterPro" id="IPR031140">
    <property type="entry name" value="IDD1-16"/>
</dbReference>
<dbReference type="GO" id="GO:0003677">
    <property type="term" value="F:DNA binding"/>
    <property type="evidence" value="ECO:0007669"/>
    <property type="project" value="UniProtKB-KW"/>
</dbReference>
<protein>
    <submittedName>
        <fullName evidence="12">Zinc finger protein BALDIBIS</fullName>
    </submittedName>
</protein>
<evidence type="ECO:0000256" key="8">
    <source>
        <dbReference type="PROSITE-ProRule" id="PRU00042"/>
    </source>
</evidence>
<dbReference type="Pfam" id="PF22992">
    <property type="entry name" value="C2CH-4th_BIRD-IDD"/>
    <property type="match status" value="1"/>
</dbReference>
<evidence type="ECO:0000256" key="5">
    <source>
        <dbReference type="ARBA" id="ARBA00023015"/>
    </source>
</evidence>
<dbReference type="InterPro" id="IPR055186">
    <property type="entry name" value="C2H2-2nd_BIRD-IDD"/>
</dbReference>
<evidence type="ECO:0000256" key="1">
    <source>
        <dbReference type="ARBA" id="ARBA00022723"/>
    </source>
</evidence>
<dbReference type="InParanoid" id="A0A1S3BM97"/>
<feature type="domain" description="C2H2-type" evidence="10">
    <location>
        <begin position="96"/>
        <end position="118"/>
    </location>
</feature>
<dbReference type="InterPro" id="IPR036236">
    <property type="entry name" value="Znf_C2H2_sf"/>
</dbReference>